<dbReference type="InterPro" id="IPR054932">
    <property type="entry name" value="RhmsylMtase"/>
</dbReference>
<keyword evidence="6 9" id="KW-0808">Transferase</keyword>
<dbReference type="GO" id="GO:0071770">
    <property type="term" value="P:DIM/DIP cell wall layer assembly"/>
    <property type="evidence" value="ECO:0007669"/>
    <property type="project" value="TreeGrafter"/>
</dbReference>
<comment type="function">
    <text evidence="1">Catalyzes the O-methylation of the hydroxyl group located on C-2 of the first rhamnosyl residue linked to the phenolic group of glycosylated phenolphthiocerol dimycocerosates (PGL) and p-hydroxybenzoic acid derivatives (p-HBAD).</text>
</comment>
<evidence type="ECO:0000256" key="5">
    <source>
        <dbReference type="ARBA" id="ARBA00022603"/>
    </source>
</evidence>
<evidence type="ECO:0000256" key="8">
    <source>
        <dbReference type="ARBA" id="ARBA00023098"/>
    </source>
</evidence>
<reference evidence="9 10" key="1">
    <citation type="journal article" date="2019" name="Emerg. Microbes Infect.">
        <title>Comprehensive subspecies identification of 175 nontuberculous mycobacteria species based on 7547 genomic profiles.</title>
        <authorList>
            <person name="Matsumoto Y."/>
            <person name="Kinjo T."/>
            <person name="Motooka D."/>
            <person name="Nabeya D."/>
            <person name="Jung N."/>
            <person name="Uechi K."/>
            <person name="Horii T."/>
            <person name="Iida T."/>
            <person name="Fujita J."/>
            <person name="Nakamura S."/>
        </authorList>
    </citation>
    <scope>NUCLEOTIDE SEQUENCE [LARGE SCALE GENOMIC DNA]</scope>
    <source>
        <strain evidence="9 10">JCM 6370</strain>
    </source>
</reference>
<name>A0A7I7UHB5_MYCPV</name>
<comment type="similarity">
    <text evidence="2">Belongs to the rhamnosyl O-methyltransferase family.</text>
</comment>
<dbReference type="AlphaFoldDB" id="A0A7I7UHB5"/>
<dbReference type="Pfam" id="PF04989">
    <property type="entry name" value="RMNT_CmcI"/>
    <property type="match status" value="1"/>
</dbReference>
<dbReference type="InterPro" id="IPR007072">
    <property type="entry name" value="RNMT_CmcI"/>
</dbReference>
<dbReference type="PANTHER" id="PTHR40048:SF1">
    <property type="entry name" value="RHAMNOSYL O-METHYLTRANSFERASE"/>
    <property type="match status" value="1"/>
</dbReference>
<sequence length="253" mass="29241">MASQQQSAPKRSPLATKLRILNQIAFDRRNTRLFSQLFYRSTGSEPEEYAKWYFNNLVWQDTTWMGIETYKSPCDMWNYQEILFSLKPSLVIEFGTAFGGSAIYWASVMRQIGNPFKVLSVDIDHKLLRPQARRDLDVEFVEASSASPEVAERIRQLRSEYPGKVWAILDSDHSMDHVLAEMKLLRPLLSRGDYLVVEDSLLNGHPVAPEWGPGPYEAIEAYEKEFPDDYTHDSARENKFGWSFAPYGFLIRN</sequence>
<dbReference type="Proteomes" id="UP000467252">
    <property type="component" value="Chromosome"/>
</dbReference>
<evidence type="ECO:0000256" key="2">
    <source>
        <dbReference type="ARBA" id="ARBA00007565"/>
    </source>
</evidence>
<dbReference type="GO" id="GO:0005886">
    <property type="term" value="C:plasma membrane"/>
    <property type="evidence" value="ECO:0007669"/>
    <property type="project" value="TreeGrafter"/>
</dbReference>
<dbReference type="SUPFAM" id="SSF53335">
    <property type="entry name" value="S-adenosyl-L-methionine-dependent methyltransferases"/>
    <property type="match status" value="1"/>
</dbReference>
<dbReference type="GO" id="GO:0008168">
    <property type="term" value="F:methyltransferase activity"/>
    <property type="evidence" value="ECO:0007669"/>
    <property type="project" value="UniProtKB-KW"/>
</dbReference>
<keyword evidence="8" id="KW-0443">Lipid metabolism</keyword>
<dbReference type="RefSeq" id="WP_163899532.1">
    <property type="nucleotide sequence ID" value="NZ_AP022599.1"/>
</dbReference>
<dbReference type="PANTHER" id="PTHR40048">
    <property type="entry name" value="RHAMNOSYL O-METHYLTRANSFERASE"/>
    <property type="match status" value="1"/>
</dbReference>
<keyword evidence="7" id="KW-0732">Signal</keyword>
<dbReference type="GO" id="GO:0032259">
    <property type="term" value="P:methylation"/>
    <property type="evidence" value="ECO:0007669"/>
    <property type="project" value="UniProtKB-KW"/>
</dbReference>
<dbReference type="GO" id="GO:0008610">
    <property type="term" value="P:lipid biosynthetic process"/>
    <property type="evidence" value="ECO:0007669"/>
    <property type="project" value="InterPro"/>
</dbReference>
<evidence type="ECO:0000313" key="9">
    <source>
        <dbReference type="EMBL" id="BBY80657.1"/>
    </source>
</evidence>
<keyword evidence="10" id="KW-1185">Reference proteome</keyword>
<proteinExistence type="inferred from homology"/>
<dbReference type="EMBL" id="AP022599">
    <property type="protein sequence ID" value="BBY80657.1"/>
    <property type="molecule type" value="Genomic_DNA"/>
</dbReference>
<organism evidence="9 10">
    <name type="scientific">Mycolicibacterium pulveris</name>
    <name type="common">Mycobacterium pulveris</name>
    <dbReference type="NCBI Taxonomy" id="36813"/>
    <lineage>
        <taxon>Bacteria</taxon>
        <taxon>Bacillati</taxon>
        <taxon>Actinomycetota</taxon>
        <taxon>Actinomycetes</taxon>
        <taxon>Mycobacteriales</taxon>
        <taxon>Mycobacteriaceae</taxon>
        <taxon>Mycolicibacterium</taxon>
    </lineage>
</organism>
<evidence type="ECO:0000313" key="10">
    <source>
        <dbReference type="Proteomes" id="UP000467252"/>
    </source>
</evidence>
<evidence type="ECO:0000256" key="1">
    <source>
        <dbReference type="ARBA" id="ARBA00003116"/>
    </source>
</evidence>
<evidence type="ECO:0000256" key="7">
    <source>
        <dbReference type="ARBA" id="ARBA00022729"/>
    </source>
</evidence>
<dbReference type="InterPro" id="IPR029063">
    <property type="entry name" value="SAM-dependent_MTases_sf"/>
</dbReference>
<dbReference type="Gene3D" id="3.40.50.150">
    <property type="entry name" value="Vaccinia Virus protein VP39"/>
    <property type="match status" value="1"/>
</dbReference>
<evidence type="ECO:0000256" key="6">
    <source>
        <dbReference type="ARBA" id="ARBA00022679"/>
    </source>
</evidence>
<gene>
    <name evidence="9" type="ORF">MPUL_18150</name>
</gene>
<keyword evidence="5 9" id="KW-0489">Methyltransferase</keyword>
<dbReference type="NCBIfam" id="NF045824">
    <property type="entry name" value="RhmsylMtase"/>
    <property type="match status" value="1"/>
</dbReference>
<protein>
    <recommendedName>
        <fullName evidence="3">Rhamnosyl O-methyltransferase</fullName>
    </recommendedName>
</protein>
<accession>A0A7I7UHB5</accession>
<keyword evidence="4" id="KW-0444">Lipid biosynthesis</keyword>
<evidence type="ECO:0000256" key="3">
    <source>
        <dbReference type="ARBA" id="ARBA00016626"/>
    </source>
</evidence>
<evidence type="ECO:0000256" key="4">
    <source>
        <dbReference type="ARBA" id="ARBA00022516"/>
    </source>
</evidence>